<dbReference type="PROSITE" id="PS50102">
    <property type="entry name" value="RRM"/>
    <property type="match status" value="1"/>
</dbReference>
<feature type="compositionally biased region" description="Basic residues" evidence="3">
    <location>
        <begin position="300"/>
        <end position="315"/>
    </location>
</feature>
<dbReference type="InterPro" id="IPR012677">
    <property type="entry name" value="Nucleotide-bd_a/b_plait_sf"/>
</dbReference>
<feature type="region of interest" description="Disordered" evidence="3">
    <location>
        <begin position="283"/>
        <end position="315"/>
    </location>
</feature>
<sequence length="315" mass="33983">MSALDDELAALEAELHAAGSDEPKPAQPAGPRAPKVISAAPVRSAPPPHGGMPTLGGPRLPVSEWQPPETLASAIQSEFPGTEMPELGKQPGSLERSWKPRQDEGSASFHAFTPAGHPVYAPPGMMPSAMAAKPPPPPPVSASAAAGEPVKGAKAAIAKRMVAGVAWEDKTLLEWPEDDFRIFVGDLGNETNDDVLAHAFSRYASFQKAKVIRNKGTGKSMGYGFVSFKDPWDMTKALREMHGKYIGNRPVKVRKSTWKERCMDSEKVPKNFTHALSISDKAMRKGLPIPKPTHGGGVHKDKRFQKKKPKNGLPW</sequence>
<dbReference type="SMART" id="SM00360">
    <property type="entry name" value="RRM"/>
    <property type="match status" value="1"/>
</dbReference>
<feature type="compositionally biased region" description="Basic and acidic residues" evidence="3">
    <location>
        <begin position="13"/>
        <end position="24"/>
    </location>
</feature>
<dbReference type="CDD" id="cd12383">
    <property type="entry name" value="RRM_RBM42"/>
    <property type="match status" value="1"/>
</dbReference>
<evidence type="ECO:0000313" key="5">
    <source>
        <dbReference type="EMBL" id="KAL1521003.1"/>
    </source>
</evidence>
<keyword evidence="1 2" id="KW-0694">RNA-binding</keyword>
<dbReference type="AlphaFoldDB" id="A0AB34JJ66"/>
<gene>
    <name evidence="5" type="ORF">AB1Y20_022560</name>
</gene>
<dbReference type="Pfam" id="PF00076">
    <property type="entry name" value="RRM_1"/>
    <property type="match status" value="1"/>
</dbReference>
<dbReference type="InterPro" id="IPR000504">
    <property type="entry name" value="RRM_dom"/>
</dbReference>
<name>A0AB34JJ66_PRYPA</name>
<evidence type="ECO:0000256" key="3">
    <source>
        <dbReference type="SAM" id="MobiDB-lite"/>
    </source>
</evidence>
<protein>
    <recommendedName>
        <fullName evidence="4">RRM domain-containing protein</fullName>
    </recommendedName>
</protein>
<evidence type="ECO:0000313" key="6">
    <source>
        <dbReference type="Proteomes" id="UP001515480"/>
    </source>
</evidence>
<evidence type="ECO:0000259" key="4">
    <source>
        <dbReference type="PROSITE" id="PS50102"/>
    </source>
</evidence>
<dbReference type="SUPFAM" id="SSF54928">
    <property type="entry name" value="RNA-binding domain, RBD"/>
    <property type="match status" value="1"/>
</dbReference>
<comment type="caution">
    <text evidence="5">The sequence shown here is derived from an EMBL/GenBank/DDBJ whole genome shotgun (WGS) entry which is preliminary data.</text>
</comment>
<organism evidence="5 6">
    <name type="scientific">Prymnesium parvum</name>
    <name type="common">Toxic golden alga</name>
    <dbReference type="NCBI Taxonomy" id="97485"/>
    <lineage>
        <taxon>Eukaryota</taxon>
        <taxon>Haptista</taxon>
        <taxon>Haptophyta</taxon>
        <taxon>Prymnesiophyceae</taxon>
        <taxon>Prymnesiales</taxon>
        <taxon>Prymnesiaceae</taxon>
        <taxon>Prymnesium</taxon>
    </lineage>
</organism>
<proteinExistence type="predicted"/>
<dbReference type="PANTHER" id="PTHR47640">
    <property type="entry name" value="TRNA SELENOCYSTEINE 1-ASSOCIATED PROTEIN 1-RELATED-RELATED"/>
    <property type="match status" value="1"/>
</dbReference>
<dbReference type="Gene3D" id="3.30.70.330">
    <property type="match status" value="1"/>
</dbReference>
<keyword evidence="6" id="KW-1185">Reference proteome</keyword>
<dbReference type="InterPro" id="IPR034215">
    <property type="entry name" value="RBM42_RRM"/>
</dbReference>
<dbReference type="InterPro" id="IPR050825">
    <property type="entry name" value="RBM42_RBP45_47-like"/>
</dbReference>
<dbReference type="GO" id="GO:0003729">
    <property type="term" value="F:mRNA binding"/>
    <property type="evidence" value="ECO:0007669"/>
    <property type="project" value="InterPro"/>
</dbReference>
<dbReference type="InterPro" id="IPR035979">
    <property type="entry name" value="RBD_domain_sf"/>
</dbReference>
<accession>A0AB34JJ66</accession>
<dbReference type="Proteomes" id="UP001515480">
    <property type="component" value="Unassembled WGS sequence"/>
</dbReference>
<feature type="domain" description="RRM" evidence="4">
    <location>
        <begin position="180"/>
        <end position="258"/>
    </location>
</feature>
<evidence type="ECO:0000256" key="2">
    <source>
        <dbReference type="PROSITE-ProRule" id="PRU00176"/>
    </source>
</evidence>
<feature type="region of interest" description="Disordered" evidence="3">
    <location>
        <begin position="1"/>
        <end position="100"/>
    </location>
</feature>
<dbReference type="PANTHER" id="PTHR47640:SF11">
    <property type="entry name" value="RNA-BINDING PROTEIN 42"/>
    <property type="match status" value="1"/>
</dbReference>
<reference evidence="5 6" key="1">
    <citation type="journal article" date="2024" name="Science">
        <title>Giant polyketide synthase enzymes in the biosynthesis of giant marine polyether toxins.</title>
        <authorList>
            <person name="Fallon T.R."/>
            <person name="Shende V.V."/>
            <person name="Wierzbicki I.H."/>
            <person name="Pendleton A.L."/>
            <person name="Watervoot N.F."/>
            <person name="Auber R.P."/>
            <person name="Gonzalez D.J."/>
            <person name="Wisecaver J.H."/>
            <person name="Moore B.S."/>
        </authorList>
    </citation>
    <scope>NUCLEOTIDE SEQUENCE [LARGE SCALE GENOMIC DNA]</scope>
    <source>
        <strain evidence="5 6">12B1</strain>
    </source>
</reference>
<dbReference type="EMBL" id="JBGBPQ010000008">
    <property type="protein sequence ID" value="KAL1521003.1"/>
    <property type="molecule type" value="Genomic_DNA"/>
</dbReference>
<evidence type="ECO:0000256" key="1">
    <source>
        <dbReference type="ARBA" id="ARBA00022884"/>
    </source>
</evidence>